<evidence type="ECO:0000256" key="5">
    <source>
        <dbReference type="ARBA" id="ARBA00023136"/>
    </source>
</evidence>
<dbReference type="GO" id="GO:0006886">
    <property type="term" value="P:intracellular protein transport"/>
    <property type="evidence" value="ECO:0007669"/>
    <property type="project" value="InterPro"/>
</dbReference>
<feature type="non-terminal residue" evidence="7">
    <location>
        <position position="1"/>
    </location>
</feature>
<keyword evidence="8" id="KW-1185">Reference proteome</keyword>
<evidence type="ECO:0000256" key="2">
    <source>
        <dbReference type="ARBA" id="ARBA00006613"/>
    </source>
</evidence>
<comment type="caution">
    <text evidence="7">The sequence shown here is derived from an EMBL/GenBank/DDBJ whole genome shotgun (WGS) entry which is preliminary data.</text>
</comment>
<comment type="subcellular location">
    <subcellularLocation>
        <location evidence="1">Endomembrane system</location>
    </subcellularLocation>
</comment>
<sequence>VQMKGVYPEGISSPDVTSIEGGLVADKRAKFGDLREMLDGNKDTLKVDAMKRIINLVARGKDMSELFPNVVKNVAAKNLEVKKLVYVYLERYAEEEQDLALLSISTFQRGLKDPNQLIR</sequence>
<keyword evidence="3" id="KW-0813">Transport</keyword>
<dbReference type="InterPro" id="IPR026739">
    <property type="entry name" value="AP_beta"/>
</dbReference>
<dbReference type="GO" id="GO:0030117">
    <property type="term" value="C:membrane coat"/>
    <property type="evidence" value="ECO:0007669"/>
    <property type="project" value="InterPro"/>
</dbReference>
<dbReference type="Pfam" id="PF01602">
    <property type="entry name" value="Adaptin_N"/>
    <property type="match status" value="1"/>
</dbReference>
<feature type="non-terminal residue" evidence="7">
    <location>
        <position position="119"/>
    </location>
</feature>
<reference evidence="8" key="1">
    <citation type="submission" date="2022-10" db="EMBL/GenBank/DDBJ databases">
        <title>Genome assembly of Pristionchus species.</title>
        <authorList>
            <person name="Yoshida K."/>
            <person name="Sommer R.J."/>
        </authorList>
    </citation>
    <scope>NUCLEOTIDE SEQUENCE [LARGE SCALE GENOMIC DNA]</scope>
    <source>
        <strain evidence="8">RS5460</strain>
    </source>
</reference>
<organism evidence="7 8">
    <name type="scientific">Pristionchus mayeri</name>
    <dbReference type="NCBI Taxonomy" id="1317129"/>
    <lineage>
        <taxon>Eukaryota</taxon>
        <taxon>Metazoa</taxon>
        <taxon>Ecdysozoa</taxon>
        <taxon>Nematoda</taxon>
        <taxon>Chromadorea</taxon>
        <taxon>Rhabditida</taxon>
        <taxon>Rhabditina</taxon>
        <taxon>Diplogasteromorpha</taxon>
        <taxon>Diplogasteroidea</taxon>
        <taxon>Neodiplogasteridae</taxon>
        <taxon>Pristionchus</taxon>
    </lineage>
</organism>
<dbReference type="InterPro" id="IPR016024">
    <property type="entry name" value="ARM-type_fold"/>
</dbReference>
<evidence type="ECO:0000259" key="6">
    <source>
        <dbReference type="Pfam" id="PF01602"/>
    </source>
</evidence>
<dbReference type="Proteomes" id="UP001328107">
    <property type="component" value="Unassembled WGS sequence"/>
</dbReference>
<dbReference type="GO" id="GO:0016192">
    <property type="term" value="P:vesicle-mediated transport"/>
    <property type="evidence" value="ECO:0007669"/>
    <property type="project" value="InterPro"/>
</dbReference>
<keyword evidence="4" id="KW-0653">Protein transport</keyword>
<evidence type="ECO:0000313" key="7">
    <source>
        <dbReference type="EMBL" id="GMR53439.1"/>
    </source>
</evidence>
<keyword evidence="5" id="KW-0472">Membrane</keyword>
<evidence type="ECO:0000256" key="1">
    <source>
        <dbReference type="ARBA" id="ARBA00004308"/>
    </source>
</evidence>
<accession>A0AAN5D0N3</accession>
<dbReference type="SUPFAM" id="SSF48371">
    <property type="entry name" value="ARM repeat"/>
    <property type="match status" value="1"/>
</dbReference>
<feature type="domain" description="Clathrin/coatomer adaptor adaptin-like N-terminal" evidence="6">
    <location>
        <begin position="32"/>
        <end position="119"/>
    </location>
</feature>
<dbReference type="PANTHER" id="PTHR11134">
    <property type="entry name" value="ADAPTOR COMPLEX SUBUNIT BETA FAMILY MEMBER"/>
    <property type="match status" value="1"/>
</dbReference>
<dbReference type="InterPro" id="IPR011989">
    <property type="entry name" value="ARM-like"/>
</dbReference>
<name>A0AAN5D0N3_9BILA</name>
<comment type="similarity">
    <text evidence="2">Belongs to the adaptor complexes large subunit family.</text>
</comment>
<gene>
    <name evidence="7" type="ORF">PMAYCL1PPCAC_23634</name>
</gene>
<dbReference type="InterPro" id="IPR002553">
    <property type="entry name" value="Clathrin/coatomer_adapt-like_N"/>
</dbReference>
<dbReference type="Gene3D" id="1.25.10.10">
    <property type="entry name" value="Leucine-rich Repeat Variant"/>
    <property type="match status" value="1"/>
</dbReference>
<evidence type="ECO:0000313" key="8">
    <source>
        <dbReference type="Proteomes" id="UP001328107"/>
    </source>
</evidence>
<dbReference type="GO" id="GO:0012505">
    <property type="term" value="C:endomembrane system"/>
    <property type="evidence" value="ECO:0007669"/>
    <property type="project" value="UniProtKB-SubCell"/>
</dbReference>
<evidence type="ECO:0000256" key="3">
    <source>
        <dbReference type="ARBA" id="ARBA00022448"/>
    </source>
</evidence>
<evidence type="ECO:0000256" key="4">
    <source>
        <dbReference type="ARBA" id="ARBA00022927"/>
    </source>
</evidence>
<proteinExistence type="inferred from homology"/>
<protein>
    <recommendedName>
        <fullName evidence="6">Clathrin/coatomer adaptor adaptin-like N-terminal domain-containing protein</fullName>
    </recommendedName>
</protein>
<dbReference type="AlphaFoldDB" id="A0AAN5D0N3"/>
<dbReference type="EMBL" id="BTRK01000005">
    <property type="protein sequence ID" value="GMR53439.1"/>
    <property type="molecule type" value="Genomic_DNA"/>
</dbReference>